<dbReference type="OrthoDB" id="9803036at2"/>
<dbReference type="AlphaFoldDB" id="A0A5K7YR84"/>
<keyword evidence="2" id="KW-1185">Reference proteome</keyword>
<dbReference type="Pfam" id="PF00132">
    <property type="entry name" value="Hexapep"/>
    <property type="match status" value="1"/>
</dbReference>
<dbReference type="EMBL" id="AP021874">
    <property type="protein sequence ID" value="BBO68804.1"/>
    <property type="molecule type" value="Genomic_DNA"/>
</dbReference>
<gene>
    <name evidence="1" type="ORF">DSCA_27340</name>
</gene>
<organism evidence="1 2">
    <name type="scientific">Desulfosarcina alkanivorans</name>
    <dbReference type="NCBI Taxonomy" id="571177"/>
    <lineage>
        <taxon>Bacteria</taxon>
        <taxon>Pseudomonadati</taxon>
        <taxon>Thermodesulfobacteriota</taxon>
        <taxon>Desulfobacteria</taxon>
        <taxon>Desulfobacterales</taxon>
        <taxon>Desulfosarcinaceae</taxon>
        <taxon>Desulfosarcina</taxon>
    </lineage>
</organism>
<name>A0A5K7YR84_9BACT</name>
<evidence type="ECO:0000313" key="2">
    <source>
        <dbReference type="Proteomes" id="UP000427906"/>
    </source>
</evidence>
<dbReference type="PANTHER" id="PTHR13061">
    <property type="entry name" value="DYNACTIN SUBUNIT P25"/>
    <property type="match status" value="1"/>
</dbReference>
<dbReference type="PANTHER" id="PTHR13061:SF29">
    <property type="entry name" value="GAMMA CARBONIC ANHYDRASE-LIKE 1, MITOCHONDRIAL-RELATED"/>
    <property type="match status" value="1"/>
</dbReference>
<dbReference type="InterPro" id="IPR047324">
    <property type="entry name" value="LbH_gamma_CA-like"/>
</dbReference>
<proteinExistence type="predicted"/>
<dbReference type="InterPro" id="IPR001451">
    <property type="entry name" value="Hexapep"/>
</dbReference>
<dbReference type="Proteomes" id="UP000427906">
    <property type="component" value="Chromosome"/>
</dbReference>
<dbReference type="SUPFAM" id="SSF51161">
    <property type="entry name" value="Trimeric LpxA-like enzymes"/>
    <property type="match status" value="1"/>
</dbReference>
<dbReference type="InterPro" id="IPR050484">
    <property type="entry name" value="Transf_Hexapept/Carb_Anhydrase"/>
</dbReference>
<evidence type="ECO:0000313" key="1">
    <source>
        <dbReference type="EMBL" id="BBO68804.1"/>
    </source>
</evidence>
<dbReference type="Gene3D" id="2.160.10.10">
    <property type="entry name" value="Hexapeptide repeat proteins"/>
    <property type="match status" value="1"/>
</dbReference>
<sequence length="174" mass="18315">MLYQFDGKQPQVGSGTYVSELAHVIGNVIIGDQCYIGHGAIIRGDYGRIVIGDGTAVEEGVIIHAPPGDTQTIGRRVTLGHGAILHGRSIGDRAVVGMGAVASIFSQVGEGSIVAEGSVVKLNNTIPDRMVAAGNPARVVRAVTVQDEEMWSYGKQIYIDLAAKYLEEGMIPVA</sequence>
<dbReference type="KEGG" id="dalk:DSCA_27340"/>
<accession>A0A5K7YR84</accession>
<dbReference type="InterPro" id="IPR011004">
    <property type="entry name" value="Trimer_LpxA-like_sf"/>
</dbReference>
<protein>
    <submittedName>
        <fullName evidence="1">Gamma carbonic anhydrase family protein</fullName>
    </submittedName>
</protein>
<dbReference type="RefSeq" id="WP_155316917.1">
    <property type="nucleotide sequence ID" value="NZ_AP021874.1"/>
</dbReference>
<dbReference type="Pfam" id="PF14602">
    <property type="entry name" value="Hexapep_2"/>
    <property type="match status" value="1"/>
</dbReference>
<dbReference type="CDD" id="cd04645">
    <property type="entry name" value="LbH_gamma_CA_like"/>
    <property type="match status" value="1"/>
</dbReference>
<reference evidence="1 2" key="1">
    <citation type="submission" date="2019-11" db="EMBL/GenBank/DDBJ databases">
        <title>Comparative genomics of hydrocarbon-degrading Desulfosarcina strains.</title>
        <authorList>
            <person name="Watanabe M."/>
            <person name="Kojima H."/>
            <person name="Fukui M."/>
        </authorList>
    </citation>
    <scope>NUCLEOTIDE SEQUENCE [LARGE SCALE GENOMIC DNA]</scope>
    <source>
        <strain evidence="1 2">PL12</strain>
    </source>
</reference>